<dbReference type="Pfam" id="PF13091">
    <property type="entry name" value="PLDc_2"/>
    <property type="match status" value="1"/>
</dbReference>
<evidence type="ECO:0000313" key="3">
    <source>
        <dbReference type="EMBL" id="KDR94545.1"/>
    </source>
</evidence>
<dbReference type="InterPro" id="IPR025202">
    <property type="entry name" value="PLD-like_dom"/>
</dbReference>
<name>A0A069RED1_PEPLI</name>
<dbReference type="Gene3D" id="3.30.870.10">
    <property type="entry name" value="Endonuclease Chain A"/>
    <property type="match status" value="1"/>
</dbReference>
<dbReference type="GO" id="GO:0016787">
    <property type="term" value="F:hydrolase activity"/>
    <property type="evidence" value="ECO:0007669"/>
    <property type="project" value="InterPro"/>
</dbReference>
<dbReference type="CDD" id="cd18799">
    <property type="entry name" value="SF2_C_EcoAI-like"/>
    <property type="match status" value="1"/>
</dbReference>
<dbReference type="RefSeq" id="WP_052636183.1">
    <property type="nucleotide sequence ID" value="NZ_FSRH01000016.1"/>
</dbReference>
<feature type="domain" description="Helicase C-terminal" evidence="2">
    <location>
        <begin position="410"/>
        <end position="566"/>
    </location>
</feature>
<dbReference type="InterPro" id="IPR050742">
    <property type="entry name" value="Helicase_Restrict-Modif_Enz"/>
</dbReference>
<sequence length="792" mass="92132">MSNAIIGNTVRLYDPLIKEIEKSKEIKIIVSFLMESGVKLIVKDMKKRVFKGCTVKIITGTYLNITEPSALYLLKSELGELVDLRFYSNERISFHPKTYIFRNGEEGNLFIGSSNISKSALTTGIEWNYRLSRDMSPVDFDEFEKRFDYIFENESNELTDEELRKYASNWKRTKILKDNIGEPSGEEVEKPEPRGAQIEALYELENAREEGVEKGVVVAATGVGKTYLAAFDSEQYNKVLFVAHRSEILKQAEKTFKSVKPNLKTSYFDGDNKDTLGKVVFASVQTLGKGDYLNKDFFEREHFDYVIIDEFHHAAAKSYRKVIDYFKPKFLLGLTATPYRMDAKDIFELCDDNIIYEINLKDAINRDLLVPFRYYGIYDDIDYSDLHVKNGKYSEKDLEKVLATNKRADFVLKSYRNMKGKRAIGFCSSVKHAEYMAAHFNENGIKAAAVHSGRDISEYRLERGVAIENLENNEIEVIFAVDIFNEGVDIPSIDTVLFLRPTESYVVFLQQLGRGLRKYEEKEYLNVLDFIGNYKRAHHKPFFLAGINPLNFGDGKTKKSRIDEIEFPEGCSVSFDFKLIDLFEEMKKNDPLRERMADEYRRLKESIGRRPLRCDLYEGVDIDIKHYLKNGYIQFLNSIEELEGAEKKWVGSIAYEFLKEIEKTRMTKSYKIPVLKSFVKDGELKGKASLDEIGKSFMEFYTDSKFHQKDLNNSNHKNWKNWGAEKFNKLAFENPIDAFLKSGFFYYDEINRELCIVEELSEYLDENMKIHFEDILNYKNTNYFKRRFKGSE</sequence>
<protein>
    <submittedName>
        <fullName evidence="3">51.5 kDa protein</fullName>
    </submittedName>
</protein>
<dbReference type="SUPFAM" id="SSF52540">
    <property type="entry name" value="P-loop containing nucleoside triphosphate hydrolases"/>
    <property type="match status" value="1"/>
</dbReference>
<dbReference type="InterPro" id="IPR014001">
    <property type="entry name" value="Helicase_ATP-bd"/>
</dbReference>
<evidence type="ECO:0000259" key="2">
    <source>
        <dbReference type="PROSITE" id="PS51194"/>
    </source>
</evidence>
<keyword evidence="4" id="KW-1185">Reference proteome</keyword>
<evidence type="ECO:0000259" key="1">
    <source>
        <dbReference type="PROSITE" id="PS51192"/>
    </source>
</evidence>
<dbReference type="eggNOG" id="COG3886">
    <property type="taxonomic scope" value="Bacteria"/>
</dbReference>
<dbReference type="STRING" id="1121324.CLIT_14c00060"/>
<dbReference type="AlphaFoldDB" id="A0A069RED1"/>
<dbReference type="GO" id="GO:0003677">
    <property type="term" value="F:DNA binding"/>
    <property type="evidence" value="ECO:0007669"/>
    <property type="project" value="InterPro"/>
</dbReference>
<dbReference type="Pfam" id="PF04851">
    <property type="entry name" value="ResIII"/>
    <property type="match status" value="1"/>
</dbReference>
<dbReference type="OrthoDB" id="9802848at2"/>
<dbReference type="InterPro" id="IPR001650">
    <property type="entry name" value="Helicase_C-like"/>
</dbReference>
<evidence type="ECO:0000313" key="4">
    <source>
        <dbReference type="Proteomes" id="UP000027946"/>
    </source>
</evidence>
<dbReference type="PANTHER" id="PTHR47396">
    <property type="entry name" value="TYPE I RESTRICTION ENZYME ECOKI R PROTEIN"/>
    <property type="match status" value="1"/>
</dbReference>
<dbReference type="GO" id="GO:0005524">
    <property type="term" value="F:ATP binding"/>
    <property type="evidence" value="ECO:0007669"/>
    <property type="project" value="InterPro"/>
</dbReference>
<dbReference type="SUPFAM" id="SSF56024">
    <property type="entry name" value="Phospholipase D/nuclease"/>
    <property type="match status" value="1"/>
</dbReference>
<dbReference type="CDD" id="cd18032">
    <property type="entry name" value="DEXHc_RE_I_III_res"/>
    <property type="match status" value="1"/>
</dbReference>
<proteinExistence type="predicted"/>
<dbReference type="SMART" id="SM00490">
    <property type="entry name" value="HELICc"/>
    <property type="match status" value="1"/>
</dbReference>
<organism evidence="3 4">
    <name type="scientific">Peptoclostridium litorale DSM 5388</name>
    <dbReference type="NCBI Taxonomy" id="1121324"/>
    <lineage>
        <taxon>Bacteria</taxon>
        <taxon>Bacillati</taxon>
        <taxon>Bacillota</taxon>
        <taxon>Clostridia</taxon>
        <taxon>Peptostreptococcales</taxon>
        <taxon>Peptoclostridiaceae</taxon>
        <taxon>Peptoclostridium</taxon>
    </lineage>
</organism>
<dbReference type="Gene3D" id="3.40.50.300">
    <property type="entry name" value="P-loop containing nucleotide triphosphate hydrolases"/>
    <property type="match status" value="2"/>
</dbReference>
<dbReference type="PANTHER" id="PTHR47396:SF1">
    <property type="entry name" value="ATP-DEPENDENT HELICASE IRC3-RELATED"/>
    <property type="match status" value="1"/>
</dbReference>
<gene>
    <name evidence="3" type="ORF">CLIT_14c00060</name>
</gene>
<comment type="caution">
    <text evidence="3">The sequence shown here is derived from an EMBL/GenBank/DDBJ whole genome shotgun (WGS) entry which is preliminary data.</text>
</comment>
<reference evidence="3 4" key="1">
    <citation type="submission" date="2014-03" db="EMBL/GenBank/DDBJ databases">
        <title>Genome sequence of Clostridium litorale W6, DSM 5388.</title>
        <authorList>
            <person name="Poehlein A."/>
            <person name="Jagirdar A."/>
            <person name="Khonsari B."/>
            <person name="Chibani C.M."/>
            <person name="Gutierrez Gutierrez D.A."/>
            <person name="Davydova E."/>
            <person name="Alghaithi H.S."/>
            <person name="Nair K.P."/>
            <person name="Dhamotharan K."/>
            <person name="Chandran L."/>
            <person name="G W."/>
            <person name="Daniel R."/>
        </authorList>
    </citation>
    <scope>NUCLEOTIDE SEQUENCE [LARGE SCALE GENOMIC DNA]</scope>
    <source>
        <strain evidence="3 4">W6</strain>
    </source>
</reference>
<dbReference type="PROSITE" id="PS51194">
    <property type="entry name" value="HELICASE_CTER"/>
    <property type="match status" value="1"/>
</dbReference>
<dbReference type="Pfam" id="PF00271">
    <property type="entry name" value="Helicase_C"/>
    <property type="match status" value="1"/>
</dbReference>
<dbReference type="eggNOG" id="COG1061">
    <property type="taxonomic scope" value="Bacteria"/>
</dbReference>
<dbReference type="EMBL" id="JJMM01000014">
    <property type="protein sequence ID" value="KDR94545.1"/>
    <property type="molecule type" value="Genomic_DNA"/>
</dbReference>
<dbReference type="Proteomes" id="UP000027946">
    <property type="component" value="Unassembled WGS sequence"/>
</dbReference>
<dbReference type="InterPro" id="IPR006935">
    <property type="entry name" value="Helicase/UvrB_N"/>
</dbReference>
<dbReference type="SMART" id="SM00487">
    <property type="entry name" value="DEXDc"/>
    <property type="match status" value="1"/>
</dbReference>
<dbReference type="InterPro" id="IPR027417">
    <property type="entry name" value="P-loop_NTPase"/>
</dbReference>
<feature type="domain" description="Helicase ATP-binding" evidence="1">
    <location>
        <begin position="206"/>
        <end position="356"/>
    </location>
</feature>
<dbReference type="PROSITE" id="PS51192">
    <property type="entry name" value="HELICASE_ATP_BIND_1"/>
    <property type="match status" value="1"/>
</dbReference>
<accession>A0A069RED1</accession>
<dbReference type="GO" id="GO:0005829">
    <property type="term" value="C:cytosol"/>
    <property type="evidence" value="ECO:0007669"/>
    <property type="project" value="TreeGrafter"/>
</dbReference>